<protein>
    <submittedName>
        <fullName evidence="2">Uncharacterized protein</fullName>
    </submittedName>
</protein>
<accession>A0A292Q054</accession>
<feature type="region of interest" description="Disordered" evidence="1">
    <location>
        <begin position="130"/>
        <end position="171"/>
    </location>
</feature>
<feature type="compositionally biased region" description="Acidic residues" evidence="1">
    <location>
        <begin position="50"/>
        <end position="71"/>
    </location>
</feature>
<sequence length="171" mass="19608">MVTEKRKRQSNLTLVQARESKLKKSEAELTSGIQRREKKENTYFNYTNESDPETEPPTSDDSDSEFDEEADTAGSEATTEDEWCGEIEENTIQMIRENQNRKEGEEEEEESLIRGRLVTDLKYHTEAGGSLKNIWGDQPERSDGSNAKLKVSKPKHPNAMIFGHYGNEEKY</sequence>
<dbReference type="Proteomes" id="UP001412239">
    <property type="component" value="Unassembled WGS sequence"/>
</dbReference>
<gene>
    <name evidence="2" type="ORF">GSTUAT00003825001</name>
</gene>
<feature type="compositionally biased region" description="Basic and acidic residues" evidence="1">
    <location>
        <begin position="18"/>
        <end position="27"/>
    </location>
</feature>
<dbReference type="EMBL" id="LN891006">
    <property type="protein sequence ID" value="CUS12047.1"/>
    <property type="molecule type" value="Genomic_DNA"/>
</dbReference>
<feature type="region of interest" description="Disordered" evidence="1">
    <location>
        <begin position="1"/>
        <end position="83"/>
    </location>
</feature>
<keyword evidence="3" id="KW-1185">Reference proteome</keyword>
<organism evidence="2 3">
    <name type="scientific">Tuber aestivum</name>
    <name type="common">summer truffle</name>
    <dbReference type="NCBI Taxonomy" id="59557"/>
    <lineage>
        <taxon>Eukaryota</taxon>
        <taxon>Fungi</taxon>
        <taxon>Dikarya</taxon>
        <taxon>Ascomycota</taxon>
        <taxon>Pezizomycotina</taxon>
        <taxon>Pezizomycetes</taxon>
        <taxon>Pezizales</taxon>
        <taxon>Tuberaceae</taxon>
        <taxon>Tuber</taxon>
    </lineage>
</organism>
<evidence type="ECO:0000313" key="2">
    <source>
        <dbReference type="EMBL" id="CUS12047.1"/>
    </source>
</evidence>
<evidence type="ECO:0000256" key="1">
    <source>
        <dbReference type="SAM" id="MobiDB-lite"/>
    </source>
</evidence>
<proteinExistence type="predicted"/>
<evidence type="ECO:0000313" key="3">
    <source>
        <dbReference type="Proteomes" id="UP001412239"/>
    </source>
</evidence>
<reference evidence="2" key="1">
    <citation type="submission" date="2015-10" db="EMBL/GenBank/DDBJ databases">
        <authorList>
            <person name="Regsiter A."/>
            <person name="william w."/>
        </authorList>
    </citation>
    <scope>NUCLEOTIDE SEQUENCE</scope>
    <source>
        <strain evidence="2">Montdore</strain>
    </source>
</reference>
<name>A0A292Q054_9PEZI</name>
<dbReference type="AlphaFoldDB" id="A0A292Q054"/>